<dbReference type="GO" id="GO:0019867">
    <property type="term" value="C:outer membrane"/>
    <property type="evidence" value="ECO:0007669"/>
    <property type="project" value="InterPro"/>
</dbReference>
<organism evidence="5 6">
    <name type="scientific">Flavobacterium sandaracinum</name>
    <dbReference type="NCBI Taxonomy" id="2541733"/>
    <lineage>
        <taxon>Bacteria</taxon>
        <taxon>Pseudomonadati</taxon>
        <taxon>Bacteroidota</taxon>
        <taxon>Flavobacteriia</taxon>
        <taxon>Flavobacteriales</taxon>
        <taxon>Flavobacteriaceae</taxon>
        <taxon>Flavobacterium</taxon>
    </lineage>
</organism>
<comment type="subcellular location">
    <subcellularLocation>
        <location evidence="1">Membrane</location>
    </subcellularLocation>
</comment>
<dbReference type="OrthoDB" id="9771071at2"/>
<reference evidence="5 6" key="1">
    <citation type="submission" date="2019-03" db="EMBL/GenBank/DDBJ databases">
        <title>Flavobacterium LB-D12 sp. nov., isolated from arctic soil.</title>
        <authorList>
            <person name="Chaudhary D.K."/>
        </authorList>
    </citation>
    <scope>NUCLEOTIDE SEQUENCE [LARGE SCALE GENOMIC DNA]</scope>
    <source>
        <strain evidence="5 6">LB-D12</strain>
    </source>
</reference>
<protein>
    <recommendedName>
        <fullName evidence="4">Bacterial surface antigen (D15) domain-containing protein</fullName>
    </recommendedName>
</protein>
<keyword evidence="6" id="KW-1185">Reference proteome</keyword>
<evidence type="ECO:0000259" key="4">
    <source>
        <dbReference type="Pfam" id="PF01103"/>
    </source>
</evidence>
<feature type="chain" id="PRO_5020671972" description="Bacterial surface antigen (D15) domain-containing protein" evidence="3">
    <location>
        <begin position="24"/>
        <end position="380"/>
    </location>
</feature>
<keyword evidence="3" id="KW-0732">Signal</keyword>
<evidence type="ECO:0000313" key="5">
    <source>
        <dbReference type="EMBL" id="TDE07693.1"/>
    </source>
</evidence>
<dbReference type="InterPro" id="IPR000184">
    <property type="entry name" value="Bac_surfAg_D15"/>
</dbReference>
<comment type="caution">
    <text evidence="5">The sequence shown here is derived from an EMBL/GenBank/DDBJ whole genome shotgun (WGS) entry which is preliminary data.</text>
</comment>
<evidence type="ECO:0000313" key="6">
    <source>
        <dbReference type="Proteomes" id="UP000294644"/>
    </source>
</evidence>
<feature type="signal peptide" evidence="3">
    <location>
        <begin position="1"/>
        <end position="23"/>
    </location>
</feature>
<feature type="domain" description="Bacterial surface antigen (D15)" evidence="4">
    <location>
        <begin position="141"/>
        <end position="380"/>
    </location>
</feature>
<keyword evidence="2" id="KW-0472">Membrane</keyword>
<dbReference type="Pfam" id="PF01103">
    <property type="entry name" value="Omp85"/>
    <property type="match status" value="1"/>
</dbReference>
<dbReference type="Proteomes" id="UP000294644">
    <property type="component" value="Unassembled WGS sequence"/>
</dbReference>
<name>A0A4R5DBR3_9FLAO</name>
<accession>A0A4R5DBR3</accession>
<evidence type="ECO:0000256" key="2">
    <source>
        <dbReference type="ARBA" id="ARBA00023136"/>
    </source>
</evidence>
<proteinExistence type="predicted"/>
<gene>
    <name evidence="5" type="ORF">E0F91_00985</name>
</gene>
<sequence>MSVKNLLATVMICFLCNVGAVNAQNVFKRYFNHLVNDSTDVAQPQLLIYPTLAYAPETTWEIGLSSLYVYYAKRDTTNRLSEISGFTFFTLENQYGLWFDHAIYSDQDKLFLLGKLRFQSFPLLYHGIGNNSPKEYAALVNANQILIKERVLKKVAKNLFLGLEVEYQSLSGVDFVLEDANNGTFQFPLGANGSNNLGLGAGIVLDNRHNVLNVRDGFYSELAFLHSNPTWASTYKFSSVYSDTRIYKPIGKNNVLAAQVLGQFNFGDVPFNQLAQLGGESIMRGYYYGRYRDKHQLATQIEYRMLPLPLKFTKRIGAAVFASTGTVFNNTNDLSVPNLKFSGGAGLRFLLFPKKDIWTRMDYAITKEGGGFYLFIGESF</sequence>
<evidence type="ECO:0000256" key="1">
    <source>
        <dbReference type="ARBA" id="ARBA00004370"/>
    </source>
</evidence>
<dbReference type="Gene3D" id="2.40.160.50">
    <property type="entry name" value="membrane protein fhac: a member of the omp85/tpsb transporter family"/>
    <property type="match status" value="1"/>
</dbReference>
<dbReference type="AlphaFoldDB" id="A0A4R5DBR3"/>
<dbReference type="RefSeq" id="WP_132064511.1">
    <property type="nucleotide sequence ID" value="NZ_SMFN01000001.1"/>
</dbReference>
<evidence type="ECO:0000256" key="3">
    <source>
        <dbReference type="SAM" id="SignalP"/>
    </source>
</evidence>
<dbReference type="EMBL" id="SMFN01000001">
    <property type="protein sequence ID" value="TDE07693.1"/>
    <property type="molecule type" value="Genomic_DNA"/>
</dbReference>